<gene>
    <name evidence="9" type="primary">LOC104212669</name>
</gene>
<evidence type="ECO:0000256" key="2">
    <source>
        <dbReference type="ARBA" id="ARBA00008585"/>
    </source>
</evidence>
<keyword evidence="5" id="KW-0159">Chromosome partition</keyword>
<evidence type="ECO:0000256" key="1">
    <source>
        <dbReference type="ARBA" id="ARBA00004123"/>
    </source>
</evidence>
<name>A0A1U7VEQ9_NICSY</name>
<dbReference type="InterPro" id="IPR019440">
    <property type="entry name" value="MAU2"/>
</dbReference>
<reference evidence="8" key="1">
    <citation type="journal article" date="2013" name="Genome Biol.">
        <title>Reference genomes and transcriptomes of Nicotiana sylvestris and Nicotiana tomentosiformis.</title>
        <authorList>
            <person name="Sierro N."/>
            <person name="Battey J.N."/>
            <person name="Ouadi S."/>
            <person name="Bovet L."/>
            <person name="Goepfert S."/>
            <person name="Bakaher N."/>
            <person name="Peitsch M.C."/>
            <person name="Ivanov N.V."/>
        </authorList>
    </citation>
    <scope>NUCLEOTIDE SEQUENCE [LARGE SCALE GENOMIC DNA]</scope>
</reference>
<evidence type="ECO:0000256" key="5">
    <source>
        <dbReference type="ARBA" id="ARBA00022829"/>
    </source>
</evidence>
<evidence type="ECO:0000256" key="6">
    <source>
        <dbReference type="ARBA" id="ARBA00023242"/>
    </source>
</evidence>
<evidence type="ECO:0000256" key="4">
    <source>
        <dbReference type="ARBA" id="ARBA00022776"/>
    </source>
</evidence>
<sequence length="201" mass="22392">MTPTSFVLKRNSRSSCCCSILIVLLPYCRNRLAFGLQTTHNTLGNLQLVSQYLTVLGNLALALTDTVQAREILRSSLTLAKKLNDIPTQIWVLSNLTALYQQLGEKGNEVENLDYQTKKVEDLQKRIADACSSCHHIELIAKVKTEAHQLSEIDIKRAITGPSMRVDLDIPESIGLSATSPMSSSTRLMDFDMGRLKKRKS</sequence>
<evidence type="ECO:0000313" key="9">
    <source>
        <dbReference type="RefSeq" id="XP_009760315.1"/>
    </source>
</evidence>
<dbReference type="PANTHER" id="PTHR21394">
    <property type="entry name" value="MAU2 CHROMATID COHESION FACTOR HOMOLOG"/>
    <property type="match status" value="1"/>
</dbReference>
<keyword evidence="7" id="KW-0131">Cell cycle</keyword>
<keyword evidence="4" id="KW-0498">Mitosis</keyword>
<protein>
    <submittedName>
        <fullName evidence="9">Uncharacterized protein LOC104212669</fullName>
    </submittedName>
</protein>
<keyword evidence="8" id="KW-1185">Reference proteome</keyword>
<dbReference type="Gene3D" id="1.25.40.10">
    <property type="entry name" value="Tetratricopeptide repeat domain"/>
    <property type="match status" value="1"/>
</dbReference>
<keyword evidence="6" id="KW-0539">Nucleus</keyword>
<evidence type="ECO:0000313" key="8">
    <source>
        <dbReference type="Proteomes" id="UP000189701"/>
    </source>
</evidence>
<proteinExistence type="inferred from homology"/>
<organism evidence="8 9">
    <name type="scientific">Nicotiana sylvestris</name>
    <name type="common">Wood tobacco</name>
    <name type="synonym">South American tobacco</name>
    <dbReference type="NCBI Taxonomy" id="4096"/>
    <lineage>
        <taxon>Eukaryota</taxon>
        <taxon>Viridiplantae</taxon>
        <taxon>Streptophyta</taxon>
        <taxon>Embryophyta</taxon>
        <taxon>Tracheophyta</taxon>
        <taxon>Spermatophyta</taxon>
        <taxon>Magnoliopsida</taxon>
        <taxon>eudicotyledons</taxon>
        <taxon>Gunneridae</taxon>
        <taxon>Pentapetalae</taxon>
        <taxon>asterids</taxon>
        <taxon>lamiids</taxon>
        <taxon>Solanales</taxon>
        <taxon>Solanaceae</taxon>
        <taxon>Nicotianoideae</taxon>
        <taxon>Nicotianeae</taxon>
        <taxon>Nicotiana</taxon>
    </lineage>
</organism>
<comment type="similarity">
    <text evidence="2">Belongs to the SCC4/mau-2 family.</text>
</comment>
<evidence type="ECO:0000256" key="3">
    <source>
        <dbReference type="ARBA" id="ARBA00022618"/>
    </source>
</evidence>
<keyword evidence="3" id="KW-0132">Cell division</keyword>
<dbReference type="GO" id="GO:0051301">
    <property type="term" value="P:cell division"/>
    <property type="evidence" value="ECO:0007669"/>
    <property type="project" value="UniProtKB-KW"/>
</dbReference>
<reference evidence="9" key="2">
    <citation type="submission" date="2025-08" db="UniProtKB">
        <authorList>
            <consortium name="RefSeq"/>
        </authorList>
    </citation>
    <scope>IDENTIFICATION</scope>
    <source>
        <tissue evidence="9">Leaf</tissue>
    </source>
</reference>
<dbReference type="STRING" id="4096.A0A1U7VEQ9"/>
<dbReference type="AlphaFoldDB" id="A0A1U7VEQ9"/>
<dbReference type="RefSeq" id="XP_009760315.1">
    <property type="nucleotide sequence ID" value="XM_009762013.1"/>
</dbReference>
<dbReference type="GO" id="GO:0007059">
    <property type="term" value="P:chromosome segregation"/>
    <property type="evidence" value="ECO:0007669"/>
    <property type="project" value="UniProtKB-KW"/>
</dbReference>
<comment type="subcellular location">
    <subcellularLocation>
        <location evidence="1">Nucleus</location>
    </subcellularLocation>
</comment>
<evidence type="ECO:0000256" key="7">
    <source>
        <dbReference type="ARBA" id="ARBA00023306"/>
    </source>
</evidence>
<dbReference type="InterPro" id="IPR011990">
    <property type="entry name" value="TPR-like_helical_dom_sf"/>
</dbReference>
<dbReference type="eggNOG" id="KOG2300">
    <property type="taxonomic scope" value="Eukaryota"/>
</dbReference>
<dbReference type="Proteomes" id="UP000189701">
    <property type="component" value="Unplaced"/>
</dbReference>
<dbReference type="GO" id="GO:0007064">
    <property type="term" value="P:mitotic sister chromatid cohesion"/>
    <property type="evidence" value="ECO:0007669"/>
    <property type="project" value="InterPro"/>
</dbReference>
<dbReference type="GO" id="GO:0005634">
    <property type="term" value="C:nucleus"/>
    <property type="evidence" value="ECO:0007669"/>
    <property type="project" value="UniProtKB-SubCell"/>
</dbReference>
<accession>A0A1U7VEQ9</accession>